<evidence type="ECO:0000259" key="3">
    <source>
        <dbReference type="PROSITE" id="PS50222"/>
    </source>
</evidence>
<sequence>MNRKDERSSRLTDKEGLDTGSCSSSDAEWDTDVEDNNDLVSDNLSIEQIYLRICEELGVPPITKVTKQMKTDVIDLKHYGILDKGAKALAMAMGKNVTVATLNLHDNGINKAGAIEIAKMLETNCFIVKLDLSSNKIGQEGVAALAKMLRRNVTLRDLNLSNNKLLDEDIALLCDVLSTHRYLRCLRLSGNELGDKASTMIGLALRSNQVLECLDVSWNRILVKGAVSLVKACKEMQSLKELNLSWNGLSDKGAKVIREILEKPDCSLKVLDITSISIGTTGAEHIAKGLRKNTSLKTLRVGKNPFMSTGAFSIFKGLLKNPQNSLEELFLENVVFDKECEDALDELLKTKPNFLCKWDVIIKGGDTRALDETETTPLEKFIQFMRTRGLRMVDMYRSLARGDVLTEDKFVRGLKSFNVPMTDKELKQLFNILDLNGDNEMSFREFSFKGI</sequence>
<dbReference type="OrthoDB" id="120976at2759"/>
<dbReference type="KEGG" id="aten:116286372"/>
<dbReference type="PROSITE" id="PS51450">
    <property type="entry name" value="LRR"/>
    <property type="match status" value="1"/>
</dbReference>
<name>A0A6P8GYZ2_ACTTE</name>
<dbReference type="InterPro" id="IPR001611">
    <property type="entry name" value="Leu-rich_rpt"/>
</dbReference>
<dbReference type="SUPFAM" id="SSF52047">
    <property type="entry name" value="RNI-like"/>
    <property type="match status" value="1"/>
</dbReference>
<evidence type="ECO:0000313" key="4">
    <source>
        <dbReference type="Proteomes" id="UP000515163"/>
    </source>
</evidence>
<dbReference type="PROSITE" id="PS00018">
    <property type="entry name" value="EF_HAND_1"/>
    <property type="match status" value="1"/>
</dbReference>
<evidence type="ECO:0000256" key="2">
    <source>
        <dbReference type="SAM" id="MobiDB-lite"/>
    </source>
</evidence>
<keyword evidence="4" id="KW-1185">Reference proteome</keyword>
<feature type="compositionally biased region" description="Basic and acidic residues" evidence="2">
    <location>
        <begin position="1"/>
        <end position="17"/>
    </location>
</feature>
<reference evidence="5" key="1">
    <citation type="submission" date="2025-08" db="UniProtKB">
        <authorList>
            <consortium name="RefSeq"/>
        </authorList>
    </citation>
    <scope>IDENTIFICATION</scope>
    <source>
        <tissue evidence="5">Tentacle</tissue>
    </source>
</reference>
<dbReference type="AlphaFoldDB" id="A0A6P8GYZ2"/>
<evidence type="ECO:0000256" key="1">
    <source>
        <dbReference type="ARBA" id="ARBA00022837"/>
    </source>
</evidence>
<dbReference type="InterPro" id="IPR002048">
    <property type="entry name" value="EF_hand_dom"/>
</dbReference>
<dbReference type="Gene3D" id="3.80.10.10">
    <property type="entry name" value="Ribonuclease Inhibitor"/>
    <property type="match status" value="3"/>
</dbReference>
<dbReference type="RefSeq" id="XP_031548738.1">
    <property type="nucleotide sequence ID" value="XM_031692878.1"/>
</dbReference>
<dbReference type="GO" id="GO:0005509">
    <property type="term" value="F:calcium ion binding"/>
    <property type="evidence" value="ECO:0007669"/>
    <property type="project" value="InterPro"/>
</dbReference>
<feature type="region of interest" description="Disordered" evidence="2">
    <location>
        <begin position="1"/>
        <end position="34"/>
    </location>
</feature>
<dbReference type="Proteomes" id="UP000515163">
    <property type="component" value="Unplaced"/>
</dbReference>
<dbReference type="PROSITE" id="PS50222">
    <property type="entry name" value="EF_HAND_2"/>
    <property type="match status" value="1"/>
</dbReference>
<dbReference type="SUPFAM" id="SSF47473">
    <property type="entry name" value="EF-hand"/>
    <property type="match status" value="1"/>
</dbReference>
<dbReference type="GeneID" id="116286372"/>
<dbReference type="Pfam" id="PF13516">
    <property type="entry name" value="LRR_6"/>
    <property type="match status" value="6"/>
</dbReference>
<organism evidence="4 5">
    <name type="scientific">Actinia tenebrosa</name>
    <name type="common">Australian red waratah sea anemone</name>
    <dbReference type="NCBI Taxonomy" id="6105"/>
    <lineage>
        <taxon>Eukaryota</taxon>
        <taxon>Metazoa</taxon>
        <taxon>Cnidaria</taxon>
        <taxon>Anthozoa</taxon>
        <taxon>Hexacorallia</taxon>
        <taxon>Actiniaria</taxon>
        <taxon>Actiniidae</taxon>
        <taxon>Actinia</taxon>
    </lineage>
</organism>
<keyword evidence="1" id="KW-0106">Calcium</keyword>
<gene>
    <name evidence="5" type="primary">LOC116286372</name>
</gene>
<dbReference type="InParanoid" id="A0A6P8GYZ2"/>
<dbReference type="InterPro" id="IPR052394">
    <property type="entry name" value="LRR-containing"/>
</dbReference>
<protein>
    <submittedName>
        <fullName evidence="5">Leucine-rich repeat-containing protein 74A-like</fullName>
    </submittedName>
</protein>
<dbReference type="InterPro" id="IPR032675">
    <property type="entry name" value="LRR_dom_sf"/>
</dbReference>
<feature type="domain" description="EF-hand" evidence="3">
    <location>
        <begin position="421"/>
        <end position="451"/>
    </location>
</feature>
<evidence type="ECO:0000313" key="5">
    <source>
        <dbReference type="RefSeq" id="XP_031548738.1"/>
    </source>
</evidence>
<dbReference type="PANTHER" id="PTHR24114">
    <property type="entry name" value="LEUCINE RICH REPEAT FAMILY PROTEIN"/>
    <property type="match status" value="1"/>
</dbReference>
<dbReference type="SMART" id="SM00368">
    <property type="entry name" value="LRR_RI"/>
    <property type="match status" value="8"/>
</dbReference>
<dbReference type="Gene3D" id="1.10.238.10">
    <property type="entry name" value="EF-hand"/>
    <property type="match status" value="1"/>
</dbReference>
<dbReference type="InterPro" id="IPR011992">
    <property type="entry name" value="EF-hand-dom_pair"/>
</dbReference>
<proteinExistence type="predicted"/>
<accession>A0A6P8GYZ2</accession>
<dbReference type="PANTHER" id="PTHR24114:SF50">
    <property type="entry name" value="RNI-LIKE PROTEIN"/>
    <property type="match status" value="1"/>
</dbReference>
<dbReference type="InterPro" id="IPR018247">
    <property type="entry name" value="EF_Hand_1_Ca_BS"/>
</dbReference>